<dbReference type="Proteomes" id="UP000799428">
    <property type="component" value="Unassembled WGS sequence"/>
</dbReference>
<feature type="compositionally biased region" description="Basic residues" evidence="1">
    <location>
        <begin position="133"/>
        <end position="175"/>
    </location>
</feature>
<name>A0A6G1JVV6_9PLEO</name>
<protein>
    <submittedName>
        <fullName evidence="2">Uncharacterized protein</fullName>
    </submittedName>
</protein>
<feature type="region of interest" description="Disordered" evidence="1">
    <location>
        <begin position="1"/>
        <end position="29"/>
    </location>
</feature>
<proteinExistence type="predicted"/>
<dbReference type="AlphaFoldDB" id="A0A6G1JVV6"/>
<gene>
    <name evidence="2" type="ORF">K504DRAFT_164446</name>
</gene>
<sequence length="175" mass="20358">MHDSPDQVDTSTCSLPSPSPSPSDLSIPTSNDIRLDTNESHVCGRRAGHSSSKVRIRVRGGVRGGLPMGQPRPAQLIKTALYVYIHVHTVIMYLQDNMPEEENVIKSGFINFYFFFFPWLHNSPEPNTPISAGKKRRKRKERRRRKNKNVHFKRANQRWKERKKERRKMPKNVKL</sequence>
<keyword evidence="3" id="KW-1185">Reference proteome</keyword>
<organism evidence="2 3">
    <name type="scientific">Pleomassaria siparia CBS 279.74</name>
    <dbReference type="NCBI Taxonomy" id="1314801"/>
    <lineage>
        <taxon>Eukaryota</taxon>
        <taxon>Fungi</taxon>
        <taxon>Dikarya</taxon>
        <taxon>Ascomycota</taxon>
        <taxon>Pezizomycotina</taxon>
        <taxon>Dothideomycetes</taxon>
        <taxon>Pleosporomycetidae</taxon>
        <taxon>Pleosporales</taxon>
        <taxon>Pleomassariaceae</taxon>
        <taxon>Pleomassaria</taxon>
    </lineage>
</organism>
<reference evidence="2" key="1">
    <citation type="journal article" date="2020" name="Stud. Mycol.">
        <title>101 Dothideomycetes genomes: a test case for predicting lifestyles and emergence of pathogens.</title>
        <authorList>
            <person name="Haridas S."/>
            <person name="Albert R."/>
            <person name="Binder M."/>
            <person name="Bloem J."/>
            <person name="Labutti K."/>
            <person name="Salamov A."/>
            <person name="Andreopoulos B."/>
            <person name="Baker S."/>
            <person name="Barry K."/>
            <person name="Bills G."/>
            <person name="Bluhm B."/>
            <person name="Cannon C."/>
            <person name="Castanera R."/>
            <person name="Culley D."/>
            <person name="Daum C."/>
            <person name="Ezra D."/>
            <person name="Gonzalez J."/>
            <person name="Henrissat B."/>
            <person name="Kuo A."/>
            <person name="Liang C."/>
            <person name="Lipzen A."/>
            <person name="Lutzoni F."/>
            <person name="Magnuson J."/>
            <person name="Mondo S."/>
            <person name="Nolan M."/>
            <person name="Ohm R."/>
            <person name="Pangilinan J."/>
            <person name="Park H.-J."/>
            <person name="Ramirez L."/>
            <person name="Alfaro M."/>
            <person name="Sun H."/>
            <person name="Tritt A."/>
            <person name="Yoshinaga Y."/>
            <person name="Zwiers L.-H."/>
            <person name="Turgeon B."/>
            <person name="Goodwin S."/>
            <person name="Spatafora J."/>
            <person name="Crous P."/>
            <person name="Grigoriev I."/>
        </authorList>
    </citation>
    <scope>NUCLEOTIDE SEQUENCE</scope>
    <source>
        <strain evidence="2">CBS 279.74</strain>
    </source>
</reference>
<dbReference type="EMBL" id="MU005783">
    <property type="protein sequence ID" value="KAF2704351.1"/>
    <property type="molecule type" value="Genomic_DNA"/>
</dbReference>
<evidence type="ECO:0000313" key="2">
    <source>
        <dbReference type="EMBL" id="KAF2704351.1"/>
    </source>
</evidence>
<accession>A0A6G1JVV6</accession>
<feature type="region of interest" description="Disordered" evidence="1">
    <location>
        <begin position="126"/>
        <end position="175"/>
    </location>
</feature>
<feature type="compositionally biased region" description="Low complexity" evidence="1">
    <location>
        <begin position="9"/>
        <end position="29"/>
    </location>
</feature>
<evidence type="ECO:0000256" key="1">
    <source>
        <dbReference type="SAM" id="MobiDB-lite"/>
    </source>
</evidence>
<evidence type="ECO:0000313" key="3">
    <source>
        <dbReference type="Proteomes" id="UP000799428"/>
    </source>
</evidence>